<dbReference type="InterPro" id="IPR050327">
    <property type="entry name" value="Proton-linked_MCT"/>
</dbReference>
<dbReference type="Proteomes" id="UP000282613">
    <property type="component" value="Unassembled WGS sequence"/>
</dbReference>
<keyword evidence="2" id="KW-0812">Transmembrane</keyword>
<dbReference type="PANTHER" id="PTHR11360">
    <property type="entry name" value="MONOCARBOXYLATE TRANSPORTER"/>
    <property type="match status" value="1"/>
</dbReference>
<dbReference type="STRING" id="60517.A0A0R3W7D8"/>
<sequence>MTREVTTTNIVTEKGDLKPGVNDEVKDLEINLEEIELPVPPDGGWSWAVLVGSFVCMFCVDGLSFSFGVLLSDLQTSFECTTTKISLASSLIVGFTLISGPIVSAVSNIFSFRSLVLVGSGMSFCSVLACAFVNDVNVFIVLFGFVTVEISTKAMRFNDLRSQVEICLVKQIAGCEKEFASVISGFDFTIGTCYGMIYLPAATIVSQWFAKLRATATGISMCGSSIGTAVYSAILPKLLKVYSWRGCMAIMAAMSLHCFAAGCLFIPLRDYQRGHPVKKKTEAEKQGEVEDASVGSKTGLSDARSKRLGTPNWGSVAESGYLKHMETDPGSSTPATVKAPSHHIPNLSVSVVKDLLESQSIHDSGDMVRIQGAEKHQPPVVGLSTVNRVVGEVLSHQNHGRVQPSRRRTVSVEPSPGASVYVKVLVYSISHIKHASSLMSRYYVLQHDQTGGNQLFASAVSLRPIADAGVHVNPSIRREIVRKLEREMDLPANRKDFFYSASMVHVNEYVSSSNVNDYIRSVTKIDTGETVEEGAVARPPNHVVKMLTELFDFGLLRSPTFLLLLASSVFGLLGYPVPYVFLSDEAQTLGFSAEASANLLVYLSSVNTVGRVMAGVISDWPCTDALFVNNAALIISGTACIVLPLMPSYIGHVAYAVTFGLAIAAFVSLRIILLVEMLGLERLTNAFGFLLLFQGLAFIVSPPLLASFYDLLKSYNYTFILGGASLVFSALLCFPLRPILRWERRRRGEVVPPHESGHCIRLVRRLRDRLAM</sequence>
<reference evidence="3 4" key="2">
    <citation type="submission" date="2018-11" db="EMBL/GenBank/DDBJ databases">
        <authorList>
            <consortium name="Pathogen Informatics"/>
        </authorList>
    </citation>
    <scope>NUCLEOTIDE SEQUENCE [LARGE SCALE GENOMIC DNA]</scope>
</reference>
<keyword evidence="2" id="KW-0472">Membrane</keyword>
<feature type="transmembrane region" description="Helical" evidence="2">
    <location>
        <begin position="555"/>
        <end position="575"/>
    </location>
</feature>
<dbReference type="Pfam" id="PF07690">
    <property type="entry name" value="MFS_1"/>
    <property type="match status" value="1"/>
</dbReference>
<dbReference type="GO" id="GO:0008028">
    <property type="term" value="F:monocarboxylic acid transmembrane transporter activity"/>
    <property type="evidence" value="ECO:0007669"/>
    <property type="project" value="TreeGrafter"/>
</dbReference>
<feature type="transmembrane region" description="Helical" evidence="2">
    <location>
        <begin position="652"/>
        <end position="675"/>
    </location>
</feature>
<organism evidence="5">
    <name type="scientific">Taenia asiatica</name>
    <name type="common">Asian tapeworm</name>
    <dbReference type="NCBI Taxonomy" id="60517"/>
    <lineage>
        <taxon>Eukaryota</taxon>
        <taxon>Metazoa</taxon>
        <taxon>Spiralia</taxon>
        <taxon>Lophotrochozoa</taxon>
        <taxon>Platyhelminthes</taxon>
        <taxon>Cestoda</taxon>
        <taxon>Eucestoda</taxon>
        <taxon>Cyclophyllidea</taxon>
        <taxon>Taeniidae</taxon>
        <taxon>Taenia</taxon>
    </lineage>
</organism>
<dbReference type="Gene3D" id="1.20.1250.20">
    <property type="entry name" value="MFS general substrate transporter like domains"/>
    <property type="match status" value="2"/>
</dbReference>
<feature type="transmembrane region" description="Helical" evidence="2">
    <location>
        <begin position="687"/>
        <end position="709"/>
    </location>
</feature>
<feature type="compositionally biased region" description="Basic and acidic residues" evidence="1">
    <location>
        <begin position="279"/>
        <end position="288"/>
    </location>
</feature>
<dbReference type="EMBL" id="UYRS01018478">
    <property type="protein sequence ID" value="VDK36265.1"/>
    <property type="molecule type" value="Genomic_DNA"/>
</dbReference>
<gene>
    <name evidence="3" type="ORF">TASK_LOCUS6187</name>
</gene>
<dbReference type="SUPFAM" id="SSF103473">
    <property type="entry name" value="MFS general substrate transporter"/>
    <property type="match status" value="1"/>
</dbReference>
<feature type="transmembrane region" description="Helical" evidence="2">
    <location>
        <begin position="715"/>
        <end position="736"/>
    </location>
</feature>
<dbReference type="InterPro" id="IPR036259">
    <property type="entry name" value="MFS_trans_sf"/>
</dbReference>
<evidence type="ECO:0000313" key="5">
    <source>
        <dbReference type="WBParaSite" id="TASK_0000618601-mRNA-1"/>
    </source>
</evidence>
<dbReference type="WBParaSite" id="TASK_0000618601-mRNA-1">
    <property type="protein sequence ID" value="TASK_0000618601-mRNA-1"/>
    <property type="gene ID" value="TASK_0000618601"/>
</dbReference>
<name>A0A0R3W7D8_TAEAS</name>
<keyword evidence="2" id="KW-1133">Transmembrane helix</keyword>
<dbReference type="OrthoDB" id="6499973at2759"/>
<dbReference type="PANTHER" id="PTHR11360:SF286">
    <property type="entry name" value="GH22266P"/>
    <property type="match status" value="1"/>
</dbReference>
<feature type="transmembrane region" description="Helical" evidence="2">
    <location>
        <begin position="91"/>
        <end position="110"/>
    </location>
</feature>
<reference evidence="5" key="1">
    <citation type="submission" date="2016-04" db="UniProtKB">
        <authorList>
            <consortium name="WormBaseParasite"/>
        </authorList>
    </citation>
    <scope>IDENTIFICATION</scope>
</reference>
<feature type="transmembrane region" description="Helical" evidence="2">
    <location>
        <begin position="626"/>
        <end position="646"/>
    </location>
</feature>
<keyword evidence="4" id="KW-1185">Reference proteome</keyword>
<evidence type="ECO:0000313" key="3">
    <source>
        <dbReference type="EMBL" id="VDK36265.1"/>
    </source>
</evidence>
<feature type="transmembrane region" description="Helical" evidence="2">
    <location>
        <begin position="116"/>
        <end position="146"/>
    </location>
</feature>
<evidence type="ECO:0000256" key="1">
    <source>
        <dbReference type="SAM" id="MobiDB-lite"/>
    </source>
</evidence>
<feature type="transmembrane region" description="Helical" evidence="2">
    <location>
        <begin position="216"/>
        <end position="236"/>
    </location>
</feature>
<feature type="transmembrane region" description="Helical" evidence="2">
    <location>
        <begin position="47"/>
        <end position="71"/>
    </location>
</feature>
<dbReference type="InterPro" id="IPR011701">
    <property type="entry name" value="MFS"/>
</dbReference>
<accession>A0A0R3W7D8</accession>
<feature type="transmembrane region" description="Helical" evidence="2">
    <location>
        <begin position="242"/>
        <end position="268"/>
    </location>
</feature>
<evidence type="ECO:0000256" key="2">
    <source>
        <dbReference type="SAM" id="Phobius"/>
    </source>
</evidence>
<proteinExistence type="predicted"/>
<dbReference type="AlphaFoldDB" id="A0A0R3W7D8"/>
<feature type="region of interest" description="Disordered" evidence="1">
    <location>
        <begin position="277"/>
        <end position="309"/>
    </location>
</feature>
<evidence type="ECO:0000313" key="4">
    <source>
        <dbReference type="Proteomes" id="UP000282613"/>
    </source>
</evidence>
<protein>
    <submittedName>
        <fullName evidence="5">MFS domain-containing protein</fullName>
    </submittedName>
</protein>